<accession>A0AAU6WG57</accession>
<keyword evidence="1" id="KW-0732">Signal</keyword>
<dbReference type="PROSITE" id="PS51257">
    <property type="entry name" value="PROKAR_LIPOPROTEIN"/>
    <property type="match status" value="1"/>
</dbReference>
<dbReference type="AlphaFoldDB" id="A0AAU6WG57"/>
<dbReference type="EMBL" id="CP125942">
    <property type="protein sequence ID" value="XAO46469.1"/>
    <property type="molecule type" value="Genomic_DNA"/>
</dbReference>
<evidence type="ECO:0000313" key="2">
    <source>
        <dbReference type="EMBL" id="XAO46469.1"/>
    </source>
</evidence>
<dbReference type="KEGG" id="gey:QMQ05_02745"/>
<proteinExistence type="predicted"/>
<feature type="chain" id="PRO_5043414137" description="Lipoprotein" evidence="1">
    <location>
        <begin position="28"/>
        <end position="183"/>
    </location>
</feature>
<dbReference type="RefSeq" id="WP_345472813.1">
    <property type="nucleotide sequence ID" value="NZ_CP125942.1"/>
</dbReference>
<reference evidence="2 3" key="1">
    <citation type="submission" date="2023-05" db="EMBL/GenBank/DDBJ databases">
        <title>Glutamicibacter sp. B1, complete genome.</title>
        <authorList>
            <person name="Long Y.H."/>
            <person name="Fang T."/>
            <person name="Li X.Y."/>
        </authorList>
    </citation>
    <scope>NUCLEOTIDE SEQUENCE [LARGE SCALE GENOMIC DNA]</scope>
    <source>
        <strain evidence="2 3">B1</strain>
    </source>
</reference>
<feature type="signal peptide" evidence="1">
    <location>
        <begin position="1"/>
        <end position="27"/>
    </location>
</feature>
<dbReference type="Proteomes" id="UP001486888">
    <property type="component" value="Chromosome"/>
</dbReference>
<evidence type="ECO:0000256" key="1">
    <source>
        <dbReference type="SAM" id="SignalP"/>
    </source>
</evidence>
<evidence type="ECO:0008006" key="4">
    <source>
        <dbReference type="Google" id="ProtNLM"/>
    </source>
</evidence>
<protein>
    <recommendedName>
        <fullName evidence="4">Lipoprotein</fullName>
    </recommendedName>
</protein>
<keyword evidence="3" id="KW-1185">Reference proteome</keyword>
<sequence>MMIRKIYSGCLAATAICTLSACGGVQATQTGALDLGVPEGDVENTWCGVFHEQNFVGDVAANTSDAPLWIADVQAVEAKGWESKRSMAAPLPEGEASLMAWTNESLTEADFNESAKRLTPLDAPIEVPAGENVQLGLEGAVKNDAENAEVSQLRVIYKTDLKSSKSFSVVGNIRYEWRAQSCE</sequence>
<organism evidence="2 3">
    <name type="scientific">Glutamicibacter ectropisis</name>
    <dbReference type="NCBI Taxonomy" id="3046593"/>
    <lineage>
        <taxon>Bacteria</taxon>
        <taxon>Bacillati</taxon>
        <taxon>Actinomycetota</taxon>
        <taxon>Actinomycetes</taxon>
        <taxon>Micrococcales</taxon>
        <taxon>Micrococcaceae</taxon>
        <taxon>Glutamicibacter</taxon>
    </lineage>
</organism>
<gene>
    <name evidence="2" type="ORF">QMQ05_02745</name>
</gene>
<evidence type="ECO:0000313" key="3">
    <source>
        <dbReference type="Proteomes" id="UP001486888"/>
    </source>
</evidence>
<name>A0AAU6WG57_9MICC</name>